<accession>A0A246WKU6</accession>
<dbReference type="PANTHER" id="PTHR43112">
    <property type="entry name" value="FERREDOXIN"/>
    <property type="match status" value="1"/>
</dbReference>
<dbReference type="Proteomes" id="UP000197596">
    <property type="component" value="Unassembled WGS sequence"/>
</dbReference>
<dbReference type="Pfam" id="PF00111">
    <property type="entry name" value="Fer2"/>
    <property type="match status" value="1"/>
</dbReference>
<keyword evidence="6" id="KW-0408">Iron</keyword>
<evidence type="ECO:0000256" key="5">
    <source>
        <dbReference type="ARBA" id="ARBA00022982"/>
    </source>
</evidence>
<dbReference type="EMBL" id="JABFMT010000036">
    <property type="protein sequence ID" value="NUU04198.1"/>
    <property type="molecule type" value="Genomic_DNA"/>
</dbReference>
<evidence type="ECO:0000256" key="2">
    <source>
        <dbReference type="ARBA" id="ARBA00022448"/>
    </source>
</evidence>
<dbReference type="EMBL" id="NJGU01000014">
    <property type="protein sequence ID" value="OWY26938.1"/>
    <property type="molecule type" value="Genomic_DNA"/>
</dbReference>
<keyword evidence="2" id="KW-0813">Transport</keyword>
<dbReference type="CDD" id="cd00207">
    <property type="entry name" value="fer2"/>
    <property type="match status" value="1"/>
</dbReference>
<dbReference type="PROSITE" id="PS51085">
    <property type="entry name" value="2FE2S_FER_2"/>
    <property type="match status" value="1"/>
</dbReference>
<evidence type="ECO:0000256" key="7">
    <source>
        <dbReference type="ARBA" id="ARBA00023014"/>
    </source>
</evidence>
<reference evidence="10 13" key="2">
    <citation type="journal article" date="2020" name="Front. Plant Sci.">
        <title>Isolation of Rhizosphere Bacteria That Improve Quality and Water Stress Tolerance in Greenhouse Ornamentals.</title>
        <authorList>
            <person name="Nordstedt N.P."/>
            <person name="Jones M.L."/>
        </authorList>
    </citation>
    <scope>NUCLEOTIDE SEQUENCE [LARGE SCALE GENOMIC DNA]</scope>
    <source>
        <strain evidence="10 13">C6C2</strain>
    </source>
</reference>
<proteinExistence type="inferred from homology"/>
<name>A0A246WKU6_9BURK</name>
<dbReference type="InterPro" id="IPR001041">
    <property type="entry name" value="2Fe-2S_ferredoxin-type"/>
</dbReference>
<comment type="caution">
    <text evidence="11">The sequence shown here is derived from an EMBL/GenBank/DDBJ whole genome shotgun (WGS) entry which is preliminary data.</text>
</comment>
<keyword evidence="3" id="KW-0001">2Fe-2S</keyword>
<keyword evidence="5" id="KW-0249">Electron transport</keyword>
<keyword evidence="4" id="KW-0479">Metal-binding</keyword>
<evidence type="ECO:0000256" key="3">
    <source>
        <dbReference type="ARBA" id="ARBA00022714"/>
    </source>
</evidence>
<dbReference type="PANTHER" id="PTHR43112:SF3">
    <property type="entry name" value="FERREDOXIN-2, CHLOROPLASTIC"/>
    <property type="match status" value="1"/>
</dbReference>
<organism evidence="11 12">
    <name type="scientific">Herbaspirillum robiniae</name>
    <dbReference type="NCBI Taxonomy" id="2014887"/>
    <lineage>
        <taxon>Bacteria</taxon>
        <taxon>Pseudomonadati</taxon>
        <taxon>Pseudomonadota</taxon>
        <taxon>Betaproteobacteria</taxon>
        <taxon>Burkholderiales</taxon>
        <taxon>Oxalobacteraceae</taxon>
        <taxon>Herbaspirillum</taxon>
    </lineage>
</organism>
<evidence type="ECO:0000313" key="12">
    <source>
        <dbReference type="Proteomes" id="UP000197596"/>
    </source>
</evidence>
<evidence type="ECO:0000313" key="13">
    <source>
        <dbReference type="Proteomes" id="UP000536746"/>
    </source>
</evidence>
<comment type="cofactor">
    <cofactor evidence="8">
        <name>[2Fe-2S] cluster</name>
        <dbReference type="ChEBI" id="CHEBI:190135"/>
    </cofactor>
</comment>
<dbReference type="InterPro" id="IPR012675">
    <property type="entry name" value="Beta-grasp_dom_sf"/>
</dbReference>
<evidence type="ECO:0000259" key="9">
    <source>
        <dbReference type="PROSITE" id="PS51085"/>
    </source>
</evidence>
<evidence type="ECO:0000256" key="4">
    <source>
        <dbReference type="ARBA" id="ARBA00022723"/>
    </source>
</evidence>
<evidence type="ECO:0000313" key="10">
    <source>
        <dbReference type="EMBL" id="NUU04198.1"/>
    </source>
</evidence>
<evidence type="ECO:0000256" key="8">
    <source>
        <dbReference type="ARBA" id="ARBA00034078"/>
    </source>
</evidence>
<gene>
    <name evidence="11" type="ORF">CEJ42_21515</name>
    <name evidence="10" type="ORF">HNO84_21525</name>
</gene>
<evidence type="ECO:0000256" key="6">
    <source>
        <dbReference type="ARBA" id="ARBA00023004"/>
    </source>
</evidence>
<dbReference type="RefSeq" id="WP_079217410.1">
    <property type="nucleotide sequence ID" value="NZ_CP193789.1"/>
</dbReference>
<dbReference type="Proteomes" id="UP000536746">
    <property type="component" value="Unassembled WGS sequence"/>
</dbReference>
<evidence type="ECO:0000256" key="1">
    <source>
        <dbReference type="ARBA" id="ARBA00007874"/>
    </source>
</evidence>
<evidence type="ECO:0000313" key="11">
    <source>
        <dbReference type="EMBL" id="OWY26938.1"/>
    </source>
</evidence>
<reference evidence="11 12" key="1">
    <citation type="submission" date="2017-06" db="EMBL/GenBank/DDBJ databases">
        <title>Herbaspirillum phytohormonus sp. nov., isolated from the root nodule of Robinia pseudoacacia in lead-zinc mine.</title>
        <authorList>
            <person name="Fan M."/>
            <person name="Lin Y."/>
        </authorList>
    </citation>
    <scope>NUCLEOTIDE SEQUENCE [LARGE SCALE GENOMIC DNA]</scope>
    <source>
        <strain evidence="11 12">HZ10</strain>
    </source>
</reference>
<dbReference type="GO" id="GO:0051537">
    <property type="term" value="F:2 iron, 2 sulfur cluster binding"/>
    <property type="evidence" value="ECO:0007669"/>
    <property type="project" value="UniProtKB-KW"/>
</dbReference>
<dbReference type="InterPro" id="IPR036010">
    <property type="entry name" value="2Fe-2S_ferredoxin-like_sf"/>
</dbReference>
<keyword evidence="13" id="KW-1185">Reference proteome</keyword>
<dbReference type="OrthoDB" id="9806195at2"/>
<protein>
    <submittedName>
        <fullName evidence="11">(2Fe-2S)-binding protein</fullName>
    </submittedName>
    <submittedName>
        <fullName evidence="10">2Fe-2S iron-sulfur cluster binding domain-containing protein</fullName>
    </submittedName>
</protein>
<feature type="domain" description="2Fe-2S ferredoxin-type" evidence="9">
    <location>
        <begin position="7"/>
        <end position="96"/>
    </location>
</feature>
<dbReference type="Gene3D" id="3.10.20.30">
    <property type="match status" value="1"/>
</dbReference>
<dbReference type="AlphaFoldDB" id="A0A246WKU6"/>
<sequence>MSPDRPHLIQLQPSGMQFEQQNKLSLLQSALAQSIRLPNSCRNGTCRTCMCKLGSGQISYQIEWPGLTREEKAEGWILPCVAQAESDLVLEVPDAVDLKG</sequence>
<comment type="similarity">
    <text evidence="1">Belongs to the 2Fe2S plant-type ferredoxin family.</text>
</comment>
<dbReference type="GO" id="GO:0046872">
    <property type="term" value="F:metal ion binding"/>
    <property type="evidence" value="ECO:0007669"/>
    <property type="project" value="UniProtKB-KW"/>
</dbReference>
<keyword evidence="7" id="KW-0411">Iron-sulfur</keyword>
<dbReference type="SUPFAM" id="SSF54292">
    <property type="entry name" value="2Fe-2S ferredoxin-like"/>
    <property type="match status" value="1"/>
</dbReference>